<gene>
    <name evidence="23" type="primary">nuoG</name>
    <name evidence="23" type="ORF">SG34_020975</name>
</gene>
<feature type="domain" description="2Fe-2S ferredoxin-type" evidence="20">
    <location>
        <begin position="20"/>
        <end position="103"/>
    </location>
</feature>
<evidence type="ECO:0000259" key="21">
    <source>
        <dbReference type="PROSITE" id="PS51669"/>
    </source>
</evidence>
<dbReference type="InterPro" id="IPR010228">
    <property type="entry name" value="NADH_UbQ_OxRdtase_Gsu"/>
</dbReference>
<dbReference type="Pfam" id="PF04879">
    <property type="entry name" value="Molybdop_Fe4S4"/>
    <property type="match status" value="1"/>
</dbReference>
<dbReference type="Pfam" id="PF22117">
    <property type="entry name" value="Fer4_Nqo3"/>
    <property type="match status" value="1"/>
</dbReference>
<dbReference type="PROSITE" id="PS00643">
    <property type="entry name" value="COMPLEX1_75K_3"/>
    <property type="match status" value="1"/>
</dbReference>
<evidence type="ECO:0000256" key="2">
    <source>
        <dbReference type="ARBA" id="ARBA00005404"/>
    </source>
</evidence>
<evidence type="ECO:0000259" key="20">
    <source>
        <dbReference type="PROSITE" id="PS51085"/>
    </source>
</evidence>
<evidence type="ECO:0000256" key="1">
    <source>
        <dbReference type="ARBA" id="ARBA00001966"/>
    </source>
</evidence>
<dbReference type="SUPFAM" id="SSF54862">
    <property type="entry name" value="4Fe-4S ferredoxins"/>
    <property type="match status" value="1"/>
</dbReference>
<dbReference type="InterPro" id="IPR000283">
    <property type="entry name" value="NADH_UbQ_OxRdtase_75kDa_su_CS"/>
</dbReference>
<comment type="cofactor">
    <cofactor evidence="16">
        <name>[2Fe-2S] cluster</name>
        <dbReference type="ChEBI" id="CHEBI:190135"/>
    </cofactor>
</comment>
<dbReference type="SMART" id="SM00926">
    <property type="entry name" value="Molybdop_Fe4S4"/>
    <property type="match status" value="1"/>
</dbReference>
<keyword evidence="12" id="KW-0830">Ubiquinone</keyword>
<dbReference type="CDD" id="cd00207">
    <property type="entry name" value="fer2"/>
    <property type="match status" value="1"/>
</dbReference>
<dbReference type="GO" id="GO:0051539">
    <property type="term" value="F:4 iron, 4 sulfur cluster binding"/>
    <property type="evidence" value="ECO:0007669"/>
    <property type="project" value="UniProtKB-KW"/>
</dbReference>
<dbReference type="NCBIfam" id="TIGR01973">
    <property type="entry name" value="NuoG"/>
    <property type="match status" value="1"/>
</dbReference>
<feature type="domain" description="4Fe-4S His(Cys)3-ligated-type" evidence="22">
    <location>
        <begin position="103"/>
        <end position="142"/>
    </location>
</feature>
<dbReference type="InterPro" id="IPR001041">
    <property type="entry name" value="2Fe-2S_ferredoxin-type"/>
</dbReference>
<reference evidence="23 24" key="2">
    <citation type="journal article" date="2022" name="Mar. Drugs">
        <title>Bioassay-Guided Fractionation Leads to the Detection of Cholic Acid Generated by the Rare Thalassomonas sp.</title>
        <authorList>
            <person name="Pheiffer F."/>
            <person name="Schneider Y.K."/>
            <person name="Hansen E.H."/>
            <person name="Andersen J.H."/>
            <person name="Isaksson J."/>
            <person name="Busche T."/>
            <person name="R C."/>
            <person name="Kalinowski J."/>
            <person name="Zyl L.V."/>
            <person name="Trindade M."/>
        </authorList>
    </citation>
    <scope>NUCLEOTIDE SEQUENCE [LARGE SCALE GENOMIC DNA]</scope>
    <source>
        <strain evidence="23 24">XOM25</strain>
    </source>
</reference>
<dbReference type="Pfam" id="PF00384">
    <property type="entry name" value="Molybdopterin"/>
    <property type="match status" value="1"/>
</dbReference>
<dbReference type="InterPro" id="IPR036010">
    <property type="entry name" value="2Fe-2S_ferredoxin-like_sf"/>
</dbReference>
<evidence type="ECO:0000256" key="15">
    <source>
        <dbReference type="ARBA" id="ARBA00032783"/>
    </source>
</evidence>
<dbReference type="InterPro" id="IPR006963">
    <property type="entry name" value="Mopterin_OxRdtase_4Fe-4S_dom"/>
</dbReference>
<dbReference type="SUPFAM" id="SSF53706">
    <property type="entry name" value="Formate dehydrogenase/DMSO reductase, domains 1-3"/>
    <property type="match status" value="1"/>
</dbReference>
<comment type="subunit">
    <text evidence="13">Composed of 13 different subunits. Subunits NuoCD, E, F, and G constitute the peripheral sector of the complex.</text>
</comment>
<accession>A0AAE9Z0K8</accession>
<evidence type="ECO:0000256" key="9">
    <source>
        <dbReference type="ARBA" id="ARBA00023004"/>
    </source>
</evidence>
<evidence type="ECO:0000256" key="14">
    <source>
        <dbReference type="ARBA" id="ARBA00031577"/>
    </source>
</evidence>
<sequence>MADLSDKKAVPESGPGANANRLTVYIDDQAYQVDKNDNLLAGVLANQLNLPYFCWHPSMGSVGACRQCAVTQYQDENDTRGRIVMACMTPVTDGMRIGLKEAHASEFREQVIAAMMTNHPHDCPVCAEGGECHLQDMTVMTGHSARHYSGKKRTFTNQYLGELVGHEMNRCITCYRCVRFYKDYAGGKDLDVFGVKNQVYFGRQTDGALESEFSGNLVEVCPTGVFTNKLFSAHYTRKWDLQSAPSVCAHCAVGCNTSIGERYGVVRRVVNRYNEQLNGYFLCDRGRFGIGFVNGEQRIRSIKGIRQQSPEKLTKLDVAKALVHFKGQKFIGIGSGRASLEANSYLKNLVGADNFSAGFNAGQMALAAQHKLMLHRYPMPGIPEIEQSDLVLVIGEDITQTSPRIALAVRQALRNAGLAKAAAIGIPSWHDSAVRTVGGKLLSPLFSLQGMPTKLDDVCQHKLLLATEDIVQTLLALNRQLSRLLGLKGGADSGADDEEISPERQAFISELIPALLKANSPLVVSGWSLESASLFAAINRLMDILHSDACAKYQAGAGQEQTRAARLALLPDLSNSTGLLHLTDEQTLSLEQVLSRLNMETQDKQDKVDGLIIVENELAALSRAQLARLREQVDTLIVMDHSQTSLTEVADIVMPAAPVSEGDGHYVNYQGLCQRYYQVHAPVLPVQDSWRWLNLLEDSIFNLPASGGHMQHKFREVHSLSELMLYLGEQELAWPQMLTEKSRQQGERQVARQSHRASGRTARMANINVHEAKATQSPQDPFSFSMEGRRAEVAADRPFSWAPGWNSNQSVNLLPSDVSGSAADSAADITANIAPKLDFTCSDPLLEKWPFTALSRKEHQEQRSEALTFVDHRQWFENEWQSAVNPEFRMLSKGLQLTVASSYAREHNWQPGEFVAFSFSLPGESEPRQGIARLLCHEQLPQDLVTGNILAPGTSAGAGEIRLASVDPREAEQYRQQEQSRLQQAKNDKRALLERLKAADQTIPIRMVAGGLEDV</sequence>
<dbReference type="PROSITE" id="PS00641">
    <property type="entry name" value="COMPLEX1_75K_1"/>
    <property type="match status" value="1"/>
</dbReference>
<evidence type="ECO:0000256" key="19">
    <source>
        <dbReference type="SAM" id="Coils"/>
    </source>
</evidence>
<reference evidence="23 24" key="1">
    <citation type="journal article" date="2015" name="Genome Announc.">
        <title>Draft Genome Sequences of Marine Isolates of Thalassomonas viridans and Thalassomonas actiniarum.</title>
        <authorList>
            <person name="Olonade I."/>
            <person name="van Zyl L.J."/>
            <person name="Trindade M."/>
        </authorList>
    </citation>
    <scope>NUCLEOTIDE SEQUENCE [LARGE SCALE GENOMIC DNA]</scope>
    <source>
        <strain evidence="23 24">XOM25</strain>
    </source>
</reference>
<dbReference type="PANTHER" id="PTHR43105:SF10">
    <property type="entry name" value="NADH-QUINONE OXIDOREDUCTASE SUBUNIT G"/>
    <property type="match status" value="1"/>
</dbReference>
<keyword evidence="9" id="KW-0408">Iron</keyword>
<dbReference type="GO" id="GO:0008137">
    <property type="term" value="F:NADH dehydrogenase (ubiquinone) activity"/>
    <property type="evidence" value="ECO:0007669"/>
    <property type="project" value="InterPro"/>
</dbReference>
<dbReference type="PROSITE" id="PS51839">
    <property type="entry name" value="4FE4S_HC3"/>
    <property type="match status" value="1"/>
</dbReference>
<dbReference type="GO" id="GO:0048038">
    <property type="term" value="F:quinone binding"/>
    <property type="evidence" value="ECO:0007669"/>
    <property type="project" value="UniProtKB-KW"/>
</dbReference>
<keyword evidence="7" id="KW-0479">Metal-binding</keyword>
<evidence type="ECO:0000259" key="22">
    <source>
        <dbReference type="PROSITE" id="PS51839"/>
    </source>
</evidence>
<evidence type="ECO:0000256" key="6">
    <source>
        <dbReference type="ARBA" id="ARBA00022719"/>
    </source>
</evidence>
<evidence type="ECO:0000256" key="3">
    <source>
        <dbReference type="ARBA" id="ARBA00019902"/>
    </source>
</evidence>
<keyword evidence="19" id="KW-0175">Coiled coil</keyword>
<dbReference type="PANTHER" id="PTHR43105">
    <property type="entry name" value="RESPIRATORY NITRATE REDUCTASE"/>
    <property type="match status" value="1"/>
</dbReference>
<feature type="coiled-coil region" evidence="19">
    <location>
        <begin position="975"/>
        <end position="1002"/>
    </location>
</feature>
<evidence type="ECO:0000256" key="10">
    <source>
        <dbReference type="ARBA" id="ARBA00023014"/>
    </source>
</evidence>
<dbReference type="GO" id="GO:0051537">
    <property type="term" value="F:2 iron, 2 sulfur cluster binding"/>
    <property type="evidence" value="ECO:0007669"/>
    <property type="project" value="UniProtKB-KW"/>
</dbReference>
<dbReference type="Gene3D" id="3.30.200.210">
    <property type="match status" value="1"/>
</dbReference>
<evidence type="ECO:0000256" key="17">
    <source>
        <dbReference type="ARBA" id="ARBA00047712"/>
    </source>
</evidence>
<evidence type="ECO:0000256" key="16">
    <source>
        <dbReference type="ARBA" id="ARBA00034078"/>
    </source>
</evidence>
<keyword evidence="5" id="KW-0001">2Fe-2S</keyword>
<comment type="catalytic activity">
    <reaction evidence="17">
        <text>a quinone + NADH + 5 H(+)(in) = a quinol + NAD(+) + 4 H(+)(out)</text>
        <dbReference type="Rhea" id="RHEA:57888"/>
        <dbReference type="ChEBI" id="CHEBI:15378"/>
        <dbReference type="ChEBI" id="CHEBI:24646"/>
        <dbReference type="ChEBI" id="CHEBI:57540"/>
        <dbReference type="ChEBI" id="CHEBI:57945"/>
        <dbReference type="ChEBI" id="CHEBI:132124"/>
    </reaction>
</comment>
<keyword evidence="6" id="KW-0874">Quinone</keyword>
<evidence type="ECO:0000256" key="5">
    <source>
        <dbReference type="ARBA" id="ARBA00022714"/>
    </source>
</evidence>
<organism evidence="23 24">
    <name type="scientific">Thalassomonas viridans</name>
    <dbReference type="NCBI Taxonomy" id="137584"/>
    <lineage>
        <taxon>Bacteria</taxon>
        <taxon>Pseudomonadati</taxon>
        <taxon>Pseudomonadota</taxon>
        <taxon>Gammaproteobacteria</taxon>
        <taxon>Alteromonadales</taxon>
        <taxon>Colwelliaceae</taxon>
        <taxon>Thalassomonas</taxon>
    </lineage>
</organism>
<dbReference type="InterPro" id="IPR050123">
    <property type="entry name" value="Prok_molybdopt-oxidoreductase"/>
</dbReference>
<dbReference type="PROSITE" id="PS51669">
    <property type="entry name" value="4FE4S_MOW_BIS_MGD"/>
    <property type="match status" value="1"/>
</dbReference>
<comment type="similarity">
    <text evidence="2 18">Belongs to the complex I 75 kDa subunit family.</text>
</comment>
<keyword evidence="8" id="KW-1278">Translocase</keyword>
<protein>
    <recommendedName>
        <fullName evidence="3">NADH-quinone oxidoreductase subunit G</fullName>
    </recommendedName>
    <alternativeName>
        <fullName evidence="14">NADH dehydrogenase I subunit G</fullName>
    </alternativeName>
    <alternativeName>
        <fullName evidence="15">NDH-1 subunit G</fullName>
    </alternativeName>
</protein>
<dbReference type="Gene3D" id="3.10.20.740">
    <property type="match status" value="1"/>
</dbReference>
<dbReference type="FunFam" id="3.10.20.740:FF:000002">
    <property type="entry name" value="NADH-quinone oxidoreductase"/>
    <property type="match status" value="1"/>
</dbReference>
<name>A0AAE9Z0K8_9GAMM</name>
<dbReference type="GO" id="GO:0016020">
    <property type="term" value="C:membrane"/>
    <property type="evidence" value="ECO:0007669"/>
    <property type="project" value="InterPro"/>
</dbReference>
<dbReference type="SMART" id="SM00929">
    <property type="entry name" value="NADH-G_4Fe-4S_3"/>
    <property type="match status" value="1"/>
</dbReference>
<proteinExistence type="inferred from homology"/>
<evidence type="ECO:0000256" key="18">
    <source>
        <dbReference type="RuleBase" id="RU004523"/>
    </source>
</evidence>
<dbReference type="EMBL" id="CP059733">
    <property type="protein sequence ID" value="WDE03829.1"/>
    <property type="molecule type" value="Genomic_DNA"/>
</dbReference>
<keyword evidence="24" id="KW-1185">Reference proteome</keyword>
<evidence type="ECO:0000256" key="7">
    <source>
        <dbReference type="ARBA" id="ARBA00022723"/>
    </source>
</evidence>
<dbReference type="Pfam" id="PF13510">
    <property type="entry name" value="Fer2_4"/>
    <property type="match status" value="1"/>
</dbReference>
<feature type="domain" description="4Fe-4S Mo/W bis-MGD-type" evidence="21">
    <location>
        <begin position="241"/>
        <end position="297"/>
    </location>
</feature>
<evidence type="ECO:0000256" key="11">
    <source>
        <dbReference type="ARBA" id="ARBA00023027"/>
    </source>
</evidence>
<dbReference type="SUPFAM" id="SSF54292">
    <property type="entry name" value="2Fe-2S ferredoxin-like"/>
    <property type="match status" value="1"/>
</dbReference>
<evidence type="ECO:0000256" key="13">
    <source>
        <dbReference type="ARBA" id="ARBA00026021"/>
    </source>
</evidence>
<keyword evidence="23" id="KW-0560">Oxidoreductase</keyword>
<dbReference type="InterPro" id="IPR019574">
    <property type="entry name" value="NADH_UbQ_OxRdtase_Gsu_4Fe4S-bd"/>
</dbReference>
<evidence type="ECO:0000256" key="4">
    <source>
        <dbReference type="ARBA" id="ARBA00022485"/>
    </source>
</evidence>
<evidence type="ECO:0000256" key="8">
    <source>
        <dbReference type="ARBA" id="ARBA00022967"/>
    </source>
</evidence>
<dbReference type="AlphaFoldDB" id="A0AAE9Z0K8"/>
<dbReference type="GO" id="GO:0042773">
    <property type="term" value="P:ATP synthesis coupled electron transport"/>
    <property type="evidence" value="ECO:0007669"/>
    <property type="project" value="InterPro"/>
</dbReference>
<dbReference type="RefSeq" id="WP_053046844.1">
    <property type="nucleotide sequence ID" value="NZ_CP059733.1"/>
</dbReference>
<dbReference type="InterPro" id="IPR006656">
    <property type="entry name" value="Mopterin_OxRdtase"/>
</dbReference>
<dbReference type="Gene3D" id="3.40.50.740">
    <property type="match status" value="1"/>
</dbReference>
<comment type="cofactor">
    <cofactor evidence="1">
        <name>[4Fe-4S] cluster</name>
        <dbReference type="ChEBI" id="CHEBI:49883"/>
    </cofactor>
</comment>
<dbReference type="InterPro" id="IPR054351">
    <property type="entry name" value="NADH_UbQ_OxRdtase_ferredoxin"/>
</dbReference>
<keyword evidence="4" id="KW-0004">4Fe-4S</keyword>
<evidence type="ECO:0000256" key="12">
    <source>
        <dbReference type="ARBA" id="ARBA00023075"/>
    </source>
</evidence>
<dbReference type="PROSITE" id="PS51085">
    <property type="entry name" value="2FE2S_FER_2"/>
    <property type="match status" value="1"/>
</dbReference>
<keyword evidence="10" id="KW-0411">Iron-sulfur</keyword>
<dbReference type="Pfam" id="PF10588">
    <property type="entry name" value="NADH-G_4Fe-4S_3"/>
    <property type="match status" value="1"/>
</dbReference>
<keyword evidence="11" id="KW-0520">NAD</keyword>
<dbReference type="Proteomes" id="UP000032352">
    <property type="component" value="Chromosome"/>
</dbReference>
<evidence type="ECO:0000313" key="23">
    <source>
        <dbReference type="EMBL" id="WDE03829.1"/>
    </source>
</evidence>
<evidence type="ECO:0000313" key="24">
    <source>
        <dbReference type="Proteomes" id="UP000032352"/>
    </source>
</evidence>
<dbReference type="GO" id="GO:0003954">
    <property type="term" value="F:NADH dehydrogenase activity"/>
    <property type="evidence" value="ECO:0007669"/>
    <property type="project" value="TreeGrafter"/>
</dbReference>
<dbReference type="KEGG" id="tvd:SG34_020975"/>
<dbReference type="GO" id="GO:0046872">
    <property type="term" value="F:metal ion binding"/>
    <property type="evidence" value="ECO:0007669"/>
    <property type="project" value="UniProtKB-KW"/>
</dbReference>